<dbReference type="Proteomes" id="UP000327157">
    <property type="component" value="Chromosome 16"/>
</dbReference>
<keyword evidence="1" id="KW-0648">Protein biosynthesis</keyword>
<evidence type="ECO:0000313" key="1">
    <source>
        <dbReference type="EMBL" id="KAB2625715.1"/>
    </source>
</evidence>
<comment type="caution">
    <text evidence="1">The sequence shown here is derived from an EMBL/GenBank/DDBJ whole genome shotgun (WGS) entry which is preliminary data.</text>
</comment>
<organism evidence="1 2">
    <name type="scientific">Pyrus ussuriensis x Pyrus communis</name>
    <dbReference type="NCBI Taxonomy" id="2448454"/>
    <lineage>
        <taxon>Eukaryota</taxon>
        <taxon>Viridiplantae</taxon>
        <taxon>Streptophyta</taxon>
        <taxon>Embryophyta</taxon>
        <taxon>Tracheophyta</taxon>
        <taxon>Spermatophyta</taxon>
        <taxon>Magnoliopsida</taxon>
        <taxon>eudicotyledons</taxon>
        <taxon>Gunneridae</taxon>
        <taxon>Pentapetalae</taxon>
        <taxon>rosids</taxon>
        <taxon>fabids</taxon>
        <taxon>Rosales</taxon>
        <taxon>Rosaceae</taxon>
        <taxon>Amygdaloideae</taxon>
        <taxon>Maleae</taxon>
        <taxon>Pyrus</taxon>
    </lineage>
</organism>
<dbReference type="AlphaFoldDB" id="A0A5N5HCX0"/>
<evidence type="ECO:0000313" key="2">
    <source>
        <dbReference type="Proteomes" id="UP000327157"/>
    </source>
</evidence>
<dbReference type="EMBL" id="SMOL01000160">
    <property type="protein sequence ID" value="KAB2625715.1"/>
    <property type="molecule type" value="Genomic_DNA"/>
</dbReference>
<sequence length="82" mass="9254">MLEAGGKKEVVGSDGAKNLTCRTMGSLIVQGGSNWDFFLGCKEKSLRDLDRWISLARRGRRREVAKKGEEKVMEEEIKLIIK</sequence>
<protein>
    <submittedName>
        <fullName evidence="1">Translation initiation factor eIF-2B subunit delta-like</fullName>
    </submittedName>
</protein>
<accession>A0A5N5HCX0</accession>
<reference evidence="1 2" key="3">
    <citation type="submission" date="2019-11" db="EMBL/GenBank/DDBJ databases">
        <title>A de novo genome assembly of a pear dwarfing rootstock.</title>
        <authorList>
            <person name="Wang F."/>
            <person name="Wang J."/>
            <person name="Li S."/>
            <person name="Zhang Y."/>
            <person name="Fang M."/>
            <person name="Ma L."/>
            <person name="Zhao Y."/>
            <person name="Jiang S."/>
        </authorList>
    </citation>
    <scope>NUCLEOTIDE SEQUENCE [LARGE SCALE GENOMIC DNA]</scope>
    <source>
        <strain evidence="1">S2</strain>
        <tissue evidence="1">Leaf</tissue>
    </source>
</reference>
<reference evidence="2" key="2">
    <citation type="submission" date="2019-10" db="EMBL/GenBank/DDBJ databases">
        <title>A de novo genome assembly of a pear dwarfing rootstock.</title>
        <authorList>
            <person name="Wang F."/>
            <person name="Wang J."/>
            <person name="Li S."/>
            <person name="Zhang Y."/>
            <person name="Fang M."/>
            <person name="Ma L."/>
            <person name="Zhao Y."/>
            <person name="Jiang S."/>
        </authorList>
    </citation>
    <scope>NUCLEOTIDE SEQUENCE [LARGE SCALE GENOMIC DNA]</scope>
</reference>
<proteinExistence type="predicted"/>
<reference evidence="1 2" key="1">
    <citation type="submission" date="2019-09" db="EMBL/GenBank/DDBJ databases">
        <authorList>
            <person name="Ou C."/>
        </authorList>
    </citation>
    <scope>NUCLEOTIDE SEQUENCE [LARGE SCALE GENOMIC DNA]</scope>
    <source>
        <strain evidence="1">S2</strain>
        <tissue evidence="1">Leaf</tissue>
    </source>
</reference>
<dbReference type="GO" id="GO:0003743">
    <property type="term" value="F:translation initiation factor activity"/>
    <property type="evidence" value="ECO:0007669"/>
    <property type="project" value="UniProtKB-KW"/>
</dbReference>
<keyword evidence="1" id="KW-0396">Initiation factor</keyword>
<name>A0A5N5HCX0_9ROSA</name>
<keyword evidence="2" id="KW-1185">Reference proteome</keyword>
<gene>
    <name evidence="1" type="ORF">D8674_017375</name>
</gene>